<comment type="function">
    <text evidence="2">Plays an important role in DNA replication, recombination and repair. Binds to ssDNA and to an array of partner proteins to recruit them to their sites of action during DNA metabolism.</text>
</comment>
<dbReference type="PANTHER" id="PTHR10302:SF27">
    <property type="entry name" value="SINGLE-STRANDED DNA-BINDING PROTEIN"/>
    <property type="match status" value="1"/>
</dbReference>
<dbReference type="InterPro" id="IPR011344">
    <property type="entry name" value="ssDNA-bd"/>
</dbReference>
<dbReference type="OrthoDB" id="9809878at2"/>
<gene>
    <name evidence="5" type="ORF">RICGR_0769</name>
</gene>
<dbReference type="SUPFAM" id="SSF50249">
    <property type="entry name" value="Nucleic acid-binding proteins"/>
    <property type="match status" value="1"/>
</dbReference>
<dbReference type="EMBL" id="AAQJ02000001">
    <property type="protein sequence ID" value="EDP46229.1"/>
    <property type="molecule type" value="Genomic_DNA"/>
</dbReference>
<keyword evidence="2" id="KW-0235">DNA replication</keyword>
<keyword evidence="6" id="KW-1185">Reference proteome</keyword>
<evidence type="ECO:0000313" key="5">
    <source>
        <dbReference type="EMBL" id="EDP46229.1"/>
    </source>
</evidence>
<dbReference type="InterPro" id="IPR012340">
    <property type="entry name" value="NA-bd_OB-fold"/>
</dbReference>
<dbReference type="HAMAP" id="MF_00984">
    <property type="entry name" value="SSB"/>
    <property type="match status" value="1"/>
</dbReference>
<dbReference type="NCBIfam" id="TIGR00621">
    <property type="entry name" value="ssb"/>
    <property type="match status" value="1"/>
</dbReference>
<sequence length="152" mass="17099">MAKGINKVILIGNLGADPEIRHMPNGTAVAHINLATSESWKDKNTGELQERTEWHRIVLFQRLAEIVAEYLKKGAKVYIEGRLQTRKWQDKTTGHDRYTTEIIANEMQMLDSRGSNTVPGEASPASAVTRPKRETPPVPEMANETFDDDIPF</sequence>
<comment type="subunit">
    <text evidence="2">Homotetramer.</text>
</comment>
<dbReference type="STRING" id="59196.RICGR_0769"/>
<dbReference type="Proteomes" id="UP000054075">
    <property type="component" value="Unassembled WGS sequence"/>
</dbReference>
<dbReference type="PROSITE" id="PS50935">
    <property type="entry name" value="SSB"/>
    <property type="match status" value="1"/>
</dbReference>
<protein>
    <recommendedName>
        <fullName evidence="2 3">Single-stranded DNA-binding protein</fullName>
        <shortName evidence="2">SSB</shortName>
    </recommendedName>
</protein>
<accession>A8PMM3</accession>
<dbReference type="AlphaFoldDB" id="A8PMM3"/>
<dbReference type="Pfam" id="PF00436">
    <property type="entry name" value="SSB"/>
    <property type="match status" value="1"/>
</dbReference>
<keyword evidence="2" id="KW-0233">DNA recombination</keyword>
<dbReference type="GO" id="GO:0006260">
    <property type="term" value="P:DNA replication"/>
    <property type="evidence" value="ECO:0007669"/>
    <property type="project" value="UniProtKB-UniRule"/>
</dbReference>
<feature type="DNA-binding region" evidence="2">
    <location>
        <begin position="54"/>
        <end position="60"/>
    </location>
</feature>
<keyword evidence="1 2" id="KW-0238">DNA-binding</keyword>
<dbReference type="CDD" id="cd04496">
    <property type="entry name" value="SSB_OBF"/>
    <property type="match status" value="1"/>
</dbReference>
<evidence type="ECO:0000256" key="2">
    <source>
        <dbReference type="HAMAP-Rule" id="MF_00984"/>
    </source>
</evidence>
<dbReference type="GO" id="GO:0006281">
    <property type="term" value="P:DNA repair"/>
    <property type="evidence" value="ECO:0007669"/>
    <property type="project" value="UniProtKB-UniRule"/>
</dbReference>
<dbReference type="GO" id="GO:0003697">
    <property type="term" value="F:single-stranded DNA binding"/>
    <property type="evidence" value="ECO:0007669"/>
    <property type="project" value="UniProtKB-UniRule"/>
</dbReference>
<dbReference type="GO" id="GO:0006310">
    <property type="term" value="P:DNA recombination"/>
    <property type="evidence" value="ECO:0007669"/>
    <property type="project" value="UniProtKB-UniRule"/>
</dbReference>
<organism evidence="5 6">
    <name type="scientific">Rickettsiella grylli</name>
    <dbReference type="NCBI Taxonomy" id="59196"/>
    <lineage>
        <taxon>Bacteria</taxon>
        <taxon>Pseudomonadati</taxon>
        <taxon>Pseudomonadota</taxon>
        <taxon>Gammaproteobacteria</taxon>
        <taxon>Legionellales</taxon>
        <taxon>Coxiellaceae</taxon>
        <taxon>Rickettsiella</taxon>
    </lineage>
</organism>
<reference evidence="5" key="2">
    <citation type="submission" date="2007-10" db="EMBL/GenBank/DDBJ databases">
        <authorList>
            <person name="Myers G.S."/>
        </authorList>
    </citation>
    <scope>NUCLEOTIDE SEQUENCE [LARGE SCALE GENOMIC DNA]</scope>
</reference>
<reference evidence="5" key="1">
    <citation type="submission" date="2006-04" db="EMBL/GenBank/DDBJ databases">
        <authorList>
            <person name="Seshadri R."/>
            <person name="Federici B.A."/>
        </authorList>
    </citation>
    <scope>NUCLEOTIDE SEQUENCE [LARGE SCALE GENOMIC DNA]</scope>
</reference>
<keyword evidence="2" id="KW-0234">DNA repair</keyword>
<dbReference type="eggNOG" id="COG0629">
    <property type="taxonomic scope" value="Bacteria"/>
</dbReference>
<dbReference type="PANTHER" id="PTHR10302">
    <property type="entry name" value="SINGLE-STRANDED DNA-BINDING PROTEIN"/>
    <property type="match status" value="1"/>
</dbReference>
<comment type="caution">
    <text evidence="5">The sequence shown here is derived from an EMBL/GenBank/DDBJ whole genome shotgun (WGS) entry which is preliminary data.</text>
</comment>
<dbReference type="InterPro" id="IPR000424">
    <property type="entry name" value="Primosome_PriB/ssb"/>
</dbReference>
<feature type="region of interest" description="Disordered" evidence="4">
    <location>
        <begin position="113"/>
        <end position="152"/>
    </location>
</feature>
<evidence type="ECO:0000256" key="4">
    <source>
        <dbReference type="SAM" id="MobiDB-lite"/>
    </source>
</evidence>
<evidence type="ECO:0000256" key="3">
    <source>
        <dbReference type="PIRNR" id="PIRNR002070"/>
    </source>
</evidence>
<name>A8PMM3_9COXI</name>
<feature type="short sequence motif" description="Important for interaction with partner proteins" evidence="2">
    <location>
        <begin position="147"/>
        <end position="152"/>
    </location>
</feature>
<dbReference type="GO" id="GO:0009295">
    <property type="term" value="C:nucleoid"/>
    <property type="evidence" value="ECO:0007669"/>
    <property type="project" value="TreeGrafter"/>
</dbReference>
<dbReference type="RefSeq" id="WP_006035212.1">
    <property type="nucleotide sequence ID" value="NZ_AAQJ02000001.1"/>
</dbReference>
<dbReference type="PIRSF" id="PIRSF002070">
    <property type="entry name" value="SSB"/>
    <property type="match status" value="1"/>
</dbReference>
<keyword evidence="2" id="KW-0227">DNA damage</keyword>
<dbReference type="Gene3D" id="2.40.50.140">
    <property type="entry name" value="Nucleic acid-binding proteins"/>
    <property type="match status" value="1"/>
</dbReference>
<evidence type="ECO:0000313" key="6">
    <source>
        <dbReference type="Proteomes" id="UP000054075"/>
    </source>
</evidence>
<evidence type="ECO:0000256" key="1">
    <source>
        <dbReference type="ARBA" id="ARBA00023125"/>
    </source>
</evidence>
<proteinExistence type="inferred from homology"/>